<organism evidence="4">
    <name type="scientific">Spongospora subterranea</name>
    <dbReference type="NCBI Taxonomy" id="70186"/>
    <lineage>
        <taxon>Eukaryota</taxon>
        <taxon>Sar</taxon>
        <taxon>Rhizaria</taxon>
        <taxon>Endomyxa</taxon>
        <taxon>Phytomyxea</taxon>
        <taxon>Plasmodiophorida</taxon>
        <taxon>Plasmodiophoridae</taxon>
        <taxon>Spongospora</taxon>
    </lineage>
</organism>
<feature type="domain" description="CID" evidence="3">
    <location>
        <begin position="138"/>
        <end position="284"/>
    </location>
</feature>
<dbReference type="PROSITE" id="PS50128">
    <property type="entry name" value="SURP"/>
    <property type="match status" value="1"/>
</dbReference>
<evidence type="ECO:0000313" key="4">
    <source>
        <dbReference type="EMBL" id="CRZ03599.1"/>
    </source>
</evidence>
<dbReference type="SMART" id="SM00648">
    <property type="entry name" value="SWAP"/>
    <property type="match status" value="1"/>
</dbReference>
<evidence type="ECO:0000259" key="2">
    <source>
        <dbReference type="PROSITE" id="PS50128"/>
    </source>
</evidence>
<dbReference type="GO" id="GO:0006874">
    <property type="term" value="P:intracellular calcium ion homeostasis"/>
    <property type="evidence" value="ECO:0007669"/>
    <property type="project" value="TreeGrafter"/>
</dbReference>
<dbReference type="InterPro" id="IPR035967">
    <property type="entry name" value="SWAP/Surp_sf"/>
</dbReference>
<dbReference type="GO" id="GO:0048471">
    <property type="term" value="C:perinuclear region of cytoplasm"/>
    <property type="evidence" value="ECO:0007669"/>
    <property type="project" value="TreeGrafter"/>
</dbReference>
<dbReference type="GO" id="GO:0006396">
    <property type="term" value="P:RNA processing"/>
    <property type="evidence" value="ECO:0007669"/>
    <property type="project" value="InterPro"/>
</dbReference>
<feature type="compositionally biased region" description="Basic and acidic residues" evidence="1">
    <location>
        <begin position="376"/>
        <end position="391"/>
    </location>
</feature>
<feature type="compositionally biased region" description="Polar residues" evidence="1">
    <location>
        <begin position="1"/>
        <end position="12"/>
    </location>
</feature>
<sequence length="438" mass="49520">VHSYSSSLQSMWNRHDPRHPLPKMPGGPVLAPVPPANLEVRTAIERLGAYTARNGPEFETMIMQEQRFNPDFRFLFEAASPDNLYYRWIVSQQSSVLRSSDSQAQAPSASPKLVAPAPPWHSAPPSTIPVPVSVKTTKPLLPIDEWKEILSTIDVTKAAVKNAVDWLWQFQFDSSSCQLSVSAIEMQMMSFGCSPEEFPGKLALLYLINEVLHRAKFESGANSEAHPIIAEYGSKLVEIVQRISYMSSPSNRKQVESVIELWRQRSIVSQALCYEISESVKTDAHAQKPDSLRHEPPPYSAALPELPPNAVLASTFIVLPGEVVKACSQNPPYTPLNQLDFAVLARRVHLGSRGDAFEERRILDRFYEELQGSEIKGSRKERSISRERVREVNNASSRYDDRRYRRTSRSRSNERHRKRASRSRSWSRGRSPTPVRSS</sequence>
<feature type="compositionally biased region" description="Basic residues" evidence="1">
    <location>
        <begin position="404"/>
        <end position="427"/>
    </location>
</feature>
<feature type="non-terminal residue" evidence="4">
    <location>
        <position position="1"/>
    </location>
</feature>
<evidence type="ECO:0000256" key="1">
    <source>
        <dbReference type="SAM" id="MobiDB-lite"/>
    </source>
</evidence>
<name>A0A0H5R5W0_9EUKA</name>
<protein>
    <recommendedName>
        <fullName evidence="5">SURP motif domain-containing protein</fullName>
    </recommendedName>
</protein>
<dbReference type="Gene3D" id="1.10.10.790">
    <property type="entry name" value="Surp module"/>
    <property type="match status" value="1"/>
</dbReference>
<dbReference type="Gene3D" id="1.25.40.90">
    <property type="match status" value="1"/>
</dbReference>
<evidence type="ECO:0008006" key="5">
    <source>
        <dbReference type="Google" id="ProtNLM"/>
    </source>
</evidence>
<accession>A0A0H5R5W0</accession>
<dbReference type="Pfam" id="PF04818">
    <property type="entry name" value="CID"/>
    <property type="match status" value="1"/>
</dbReference>
<evidence type="ECO:0000259" key="3">
    <source>
        <dbReference type="PROSITE" id="PS51391"/>
    </source>
</evidence>
<dbReference type="AlphaFoldDB" id="A0A0H5R5W0"/>
<dbReference type="PANTHER" id="PTHR12323:SF0">
    <property type="entry name" value="CALCIUM HOMEOSTASIS ENDOPLASMIC RETICULUM PROTEIN"/>
    <property type="match status" value="1"/>
</dbReference>
<feature type="domain" description="SURP motif" evidence="2">
    <location>
        <begin position="43"/>
        <end position="86"/>
    </location>
</feature>
<dbReference type="Pfam" id="PF01805">
    <property type="entry name" value="Surp"/>
    <property type="match status" value="1"/>
</dbReference>
<dbReference type="PROSITE" id="PS51391">
    <property type="entry name" value="CID"/>
    <property type="match status" value="1"/>
</dbReference>
<proteinExistence type="predicted"/>
<dbReference type="EMBL" id="HACM01003157">
    <property type="protein sequence ID" value="CRZ03599.1"/>
    <property type="molecule type" value="Transcribed_RNA"/>
</dbReference>
<dbReference type="InterPro" id="IPR006569">
    <property type="entry name" value="CID_dom"/>
</dbReference>
<dbReference type="InterPro" id="IPR008942">
    <property type="entry name" value="ENTH_VHS"/>
</dbReference>
<dbReference type="GO" id="GO:0003723">
    <property type="term" value="F:RNA binding"/>
    <property type="evidence" value="ECO:0007669"/>
    <property type="project" value="InterPro"/>
</dbReference>
<reference evidence="4" key="1">
    <citation type="submission" date="2015-04" db="EMBL/GenBank/DDBJ databases">
        <title>The genome sequence of the plant pathogenic Rhizarian Plasmodiophora brassicae reveals insights in its biotrophic life cycle and the origin of chitin synthesis.</title>
        <authorList>
            <person name="Schwelm A."/>
            <person name="Fogelqvist J."/>
            <person name="Knaust A."/>
            <person name="Julke S."/>
            <person name="Lilja T."/>
            <person name="Dhandapani V."/>
            <person name="Bonilla-Rosso G."/>
            <person name="Karlsson M."/>
            <person name="Shevchenko A."/>
            <person name="Choi S.R."/>
            <person name="Kim H.G."/>
            <person name="Park J.Y."/>
            <person name="Lim Y.P."/>
            <person name="Ludwig-Muller J."/>
            <person name="Dixelius C."/>
        </authorList>
    </citation>
    <scope>NUCLEOTIDE SEQUENCE</scope>
    <source>
        <tissue evidence="4">Potato root galls</tissue>
    </source>
</reference>
<dbReference type="SUPFAM" id="SSF109905">
    <property type="entry name" value="Surp module (SWAP domain)"/>
    <property type="match status" value="1"/>
</dbReference>
<feature type="region of interest" description="Disordered" evidence="1">
    <location>
        <begin position="1"/>
        <end position="29"/>
    </location>
</feature>
<dbReference type="InterPro" id="IPR000061">
    <property type="entry name" value="Surp"/>
</dbReference>
<feature type="region of interest" description="Disordered" evidence="1">
    <location>
        <begin position="374"/>
        <end position="438"/>
    </location>
</feature>
<dbReference type="PANTHER" id="PTHR12323">
    <property type="entry name" value="SR-RELATED CTD ASSOCIATED FACTOR 6"/>
    <property type="match status" value="1"/>
</dbReference>